<name>A0A084GE42_PSEDA</name>
<feature type="active site" description="Charge relay system" evidence="6 7">
    <location>
        <position position="221"/>
    </location>
</feature>
<feature type="domain" description="C5a peptidase/Subtilisin-like protease SBT2-like Fn3-like" evidence="11">
    <location>
        <begin position="483"/>
        <end position="597"/>
    </location>
</feature>
<dbReference type="HOGENOM" id="CLU_003559_3_1_1"/>
<dbReference type="PROSITE" id="PS51892">
    <property type="entry name" value="SUBTILASE"/>
    <property type="match status" value="1"/>
</dbReference>
<dbReference type="PANTHER" id="PTHR43806">
    <property type="entry name" value="PEPTIDASE S8"/>
    <property type="match status" value="1"/>
</dbReference>
<keyword evidence="2 7" id="KW-0645">Protease</keyword>
<dbReference type="InterPro" id="IPR022398">
    <property type="entry name" value="Peptidase_S8_His-AS"/>
</dbReference>
<dbReference type="InterPro" id="IPR023828">
    <property type="entry name" value="Peptidase_S8_Ser-AS"/>
</dbReference>
<gene>
    <name evidence="12" type="ORF">SAPIO_CDS1954</name>
</gene>
<dbReference type="Pfam" id="PF06280">
    <property type="entry name" value="fn3_5"/>
    <property type="match status" value="1"/>
</dbReference>
<dbReference type="OMA" id="PGCLVEY"/>
<dbReference type="GO" id="GO:0016020">
    <property type="term" value="C:membrane"/>
    <property type="evidence" value="ECO:0007669"/>
    <property type="project" value="InterPro"/>
</dbReference>
<protein>
    <submittedName>
        <fullName evidence="12">Subtilase</fullName>
    </submittedName>
</protein>
<dbReference type="Proteomes" id="UP000028545">
    <property type="component" value="Unassembled WGS sequence"/>
</dbReference>
<evidence type="ECO:0000313" key="13">
    <source>
        <dbReference type="Proteomes" id="UP000028545"/>
    </source>
</evidence>
<accession>A0A084GE42</accession>
<evidence type="ECO:0000313" key="12">
    <source>
        <dbReference type="EMBL" id="KEZ45604.1"/>
    </source>
</evidence>
<keyword evidence="4 7" id="KW-0378">Hydrolase</keyword>
<dbReference type="Pfam" id="PF00082">
    <property type="entry name" value="Peptidase_S8"/>
    <property type="match status" value="1"/>
</dbReference>
<evidence type="ECO:0000256" key="7">
    <source>
        <dbReference type="PROSITE-ProRule" id="PRU01240"/>
    </source>
</evidence>
<keyword evidence="5 7" id="KW-0720">Serine protease</keyword>
<evidence type="ECO:0000256" key="6">
    <source>
        <dbReference type="PIRSR" id="PIRSR615500-1"/>
    </source>
</evidence>
<dbReference type="InterPro" id="IPR015500">
    <property type="entry name" value="Peptidase_S8_subtilisin-rel"/>
</dbReference>
<dbReference type="Gene3D" id="3.40.50.200">
    <property type="entry name" value="Peptidase S8/S53 domain"/>
    <property type="match status" value="1"/>
</dbReference>
<feature type="active site" description="Charge relay system" evidence="6 7">
    <location>
        <position position="171"/>
    </location>
</feature>
<evidence type="ECO:0000256" key="8">
    <source>
        <dbReference type="RuleBase" id="RU003355"/>
    </source>
</evidence>
<dbReference type="OrthoDB" id="10256524at2759"/>
<evidence type="ECO:0000256" key="3">
    <source>
        <dbReference type="ARBA" id="ARBA00022729"/>
    </source>
</evidence>
<feature type="active site" description="Charge relay system" evidence="6 7">
    <location>
        <position position="407"/>
    </location>
</feature>
<dbReference type="CDD" id="cd07489">
    <property type="entry name" value="Peptidases_S8_5"/>
    <property type="match status" value="1"/>
</dbReference>
<dbReference type="KEGG" id="sapo:SAPIO_CDS1954"/>
<evidence type="ECO:0000256" key="9">
    <source>
        <dbReference type="SAM" id="SignalP"/>
    </source>
</evidence>
<dbReference type="InterPro" id="IPR034187">
    <property type="entry name" value="Peptidases_S8_5"/>
</dbReference>
<dbReference type="EMBL" id="JOWA01000077">
    <property type="protein sequence ID" value="KEZ45604.1"/>
    <property type="molecule type" value="Genomic_DNA"/>
</dbReference>
<evidence type="ECO:0000256" key="2">
    <source>
        <dbReference type="ARBA" id="ARBA00022670"/>
    </source>
</evidence>
<reference evidence="12 13" key="1">
    <citation type="journal article" date="2014" name="Genome Announc.">
        <title>Draft genome sequence of the pathogenic fungus Scedosporium apiospermum.</title>
        <authorList>
            <person name="Vandeputte P."/>
            <person name="Ghamrawi S."/>
            <person name="Rechenmann M."/>
            <person name="Iltis A."/>
            <person name="Giraud S."/>
            <person name="Fleury M."/>
            <person name="Thornton C."/>
            <person name="Delhaes L."/>
            <person name="Meyer W."/>
            <person name="Papon N."/>
            <person name="Bouchara J.P."/>
        </authorList>
    </citation>
    <scope>NUCLEOTIDE SEQUENCE [LARGE SCALE GENOMIC DNA]</scope>
    <source>
        <strain evidence="12 13">IHEM 14462</strain>
    </source>
</reference>
<dbReference type="AlphaFoldDB" id="A0A084GE42"/>
<feature type="signal peptide" evidence="9">
    <location>
        <begin position="1"/>
        <end position="23"/>
    </location>
</feature>
<dbReference type="PANTHER" id="PTHR43806:SF66">
    <property type="entry name" value="SERIN ENDOPEPTIDASE"/>
    <property type="match status" value="1"/>
</dbReference>
<dbReference type="InterPro" id="IPR010435">
    <property type="entry name" value="C5a/SBT2-like_Fn3"/>
</dbReference>
<comment type="similarity">
    <text evidence="1 7 8">Belongs to the peptidase S8 family.</text>
</comment>
<proteinExistence type="inferred from homology"/>
<dbReference type="PROSITE" id="PS00137">
    <property type="entry name" value="SUBTILASE_HIS"/>
    <property type="match status" value="1"/>
</dbReference>
<feature type="domain" description="Peptidase S8/S53" evidence="10">
    <location>
        <begin position="162"/>
        <end position="443"/>
    </location>
</feature>
<dbReference type="InterPro" id="IPR050131">
    <property type="entry name" value="Peptidase_S8_subtilisin-like"/>
</dbReference>
<dbReference type="GO" id="GO:0006508">
    <property type="term" value="P:proteolysis"/>
    <property type="evidence" value="ECO:0007669"/>
    <property type="project" value="UniProtKB-KW"/>
</dbReference>
<organism evidence="12 13">
    <name type="scientific">Pseudallescheria apiosperma</name>
    <name type="common">Scedosporium apiospermum</name>
    <dbReference type="NCBI Taxonomy" id="563466"/>
    <lineage>
        <taxon>Eukaryota</taxon>
        <taxon>Fungi</taxon>
        <taxon>Dikarya</taxon>
        <taxon>Ascomycota</taxon>
        <taxon>Pezizomycotina</taxon>
        <taxon>Sordariomycetes</taxon>
        <taxon>Hypocreomycetidae</taxon>
        <taxon>Microascales</taxon>
        <taxon>Microascaceae</taxon>
        <taxon>Scedosporium</taxon>
    </lineage>
</organism>
<keyword evidence="3 9" id="KW-0732">Signal</keyword>
<evidence type="ECO:0000256" key="4">
    <source>
        <dbReference type="ARBA" id="ARBA00022801"/>
    </source>
</evidence>
<evidence type="ECO:0000259" key="11">
    <source>
        <dbReference type="Pfam" id="PF06280"/>
    </source>
</evidence>
<evidence type="ECO:0000259" key="10">
    <source>
        <dbReference type="Pfam" id="PF00082"/>
    </source>
</evidence>
<dbReference type="PROSITE" id="PS00136">
    <property type="entry name" value="SUBTILASE_ASP"/>
    <property type="match status" value="1"/>
</dbReference>
<dbReference type="GeneID" id="27721026"/>
<dbReference type="InterPro" id="IPR036852">
    <property type="entry name" value="Peptidase_S8/S53_dom_sf"/>
</dbReference>
<evidence type="ECO:0000256" key="1">
    <source>
        <dbReference type="ARBA" id="ARBA00011073"/>
    </source>
</evidence>
<dbReference type="VEuPathDB" id="FungiDB:SAPIO_CDS1954"/>
<dbReference type="RefSeq" id="XP_016645403.1">
    <property type="nucleotide sequence ID" value="XM_016785106.1"/>
</dbReference>
<dbReference type="GO" id="GO:0004252">
    <property type="term" value="F:serine-type endopeptidase activity"/>
    <property type="evidence" value="ECO:0007669"/>
    <property type="project" value="UniProtKB-UniRule"/>
</dbReference>
<dbReference type="SUPFAM" id="SSF52743">
    <property type="entry name" value="Subtilisin-like"/>
    <property type="match status" value="1"/>
</dbReference>
<feature type="chain" id="PRO_5001775610" evidence="9">
    <location>
        <begin position="24"/>
        <end position="778"/>
    </location>
</feature>
<dbReference type="PRINTS" id="PR00723">
    <property type="entry name" value="SUBTILISIN"/>
</dbReference>
<dbReference type="InterPro" id="IPR000209">
    <property type="entry name" value="Peptidase_S8/S53_dom"/>
</dbReference>
<evidence type="ECO:0000256" key="5">
    <source>
        <dbReference type="ARBA" id="ARBA00022825"/>
    </source>
</evidence>
<dbReference type="PROSITE" id="PS00138">
    <property type="entry name" value="SUBTILASE_SER"/>
    <property type="match status" value="1"/>
</dbReference>
<keyword evidence="13" id="KW-1185">Reference proteome</keyword>
<dbReference type="InterPro" id="IPR023827">
    <property type="entry name" value="Peptidase_S8_Asp-AS"/>
</dbReference>
<sequence length="778" mass="83562">MARVRTALTALVAVAAAVSGAAAQAAGGNAVAVMENKHVQGAYIVELEENENDKIFLNKVASNDRCQSVQHRRTFKSSIFRGVSIDLNASDGDIEGLARNITKLPGVKQLWPVSLIPAPNAEISWTAEGMPLSEVRRRAEEDTFTPHVMTQVDKLRAEGYTGAGYRIGIVDTGVDYKHPALGGCFGEGCLIEYGADLAGDDFNGYNTPIPDSDPWEECSGHGSHVSGIIAAMENPLGFTGAAPDVKLGMYRVFGCHDYSSEDLFVAGILQAFEDGSDIITGSIGIVNGWSDQALAVIVSRIVAAGVPCIFAAGNDGAPTAFSVASPSSGRGVFSISSFDSLTIPSYDNDTGVVTYTNNTSGGGASYFTSWGPSYELEMKPQFGTPGGNILSTLPLSQGGYGVMSGTSMATPLAAAIVALVSQARGTKDPETLGKLLSATAKRTLDYSFNDGYHYSPIPQVGAGMLQAYDAVHAEVLFSVQSLSLNDTEHFVPQATFFVENTGKSTATYNLSHTPALSVDTTWPIYRMSNPDRHQIFASLSFEPSSFSLKPGSRAIVTVTVGLPDGLDPTLLPLYSGWIDLNTVTGGSEPARTASIPYIGAAGAMRAAVVFPTERNDTIYVSRSDWQEAAWPVANRTTFQLYVPDEHPEWARPVRNTTDTMTPPGVGPMLSMWLTFGSPETRLEITPLNVCVDPGFQAIKDNGLGLQTLGNILGYPIYENAATGWYESWFGQLANGQWVPPGRYRLSVFALRVYGDRDNLSDYDRYESIEFRIRYVNRE</sequence>
<comment type="caution">
    <text evidence="12">The sequence shown here is derived from an EMBL/GenBank/DDBJ whole genome shotgun (WGS) entry which is preliminary data.</text>
</comment>